<dbReference type="OrthoDB" id="10439999at2759"/>
<dbReference type="Proteomes" id="UP001063166">
    <property type="component" value="Unassembled WGS sequence"/>
</dbReference>
<organism evidence="1 2">
    <name type="scientific">Lyophyllum shimeji</name>
    <name type="common">Hon-shimeji</name>
    <name type="synonym">Tricholoma shimeji</name>
    <dbReference type="NCBI Taxonomy" id="47721"/>
    <lineage>
        <taxon>Eukaryota</taxon>
        <taxon>Fungi</taxon>
        <taxon>Dikarya</taxon>
        <taxon>Basidiomycota</taxon>
        <taxon>Agaricomycotina</taxon>
        <taxon>Agaricomycetes</taxon>
        <taxon>Agaricomycetidae</taxon>
        <taxon>Agaricales</taxon>
        <taxon>Tricholomatineae</taxon>
        <taxon>Lyophyllaceae</taxon>
        <taxon>Lyophyllum</taxon>
    </lineage>
</organism>
<dbReference type="EMBL" id="BRPK01000006">
    <property type="protein sequence ID" value="GLB39448.1"/>
    <property type="molecule type" value="Genomic_DNA"/>
</dbReference>
<protein>
    <submittedName>
        <fullName evidence="1">Uncharacterized protein</fullName>
    </submittedName>
</protein>
<dbReference type="AlphaFoldDB" id="A0A9P3PP31"/>
<comment type="caution">
    <text evidence="1">The sequence shown here is derived from an EMBL/GenBank/DDBJ whole genome shotgun (WGS) entry which is preliminary data.</text>
</comment>
<proteinExistence type="predicted"/>
<reference evidence="1" key="1">
    <citation type="submission" date="2022-07" db="EMBL/GenBank/DDBJ databases">
        <title>The genome of Lyophyllum shimeji provides insight into the initial evolution of ectomycorrhizal fungal genome.</title>
        <authorList>
            <person name="Kobayashi Y."/>
            <person name="Shibata T."/>
            <person name="Hirakawa H."/>
            <person name="Shigenobu S."/>
            <person name="Nishiyama T."/>
            <person name="Yamada A."/>
            <person name="Hasebe M."/>
            <person name="Kawaguchi M."/>
        </authorList>
    </citation>
    <scope>NUCLEOTIDE SEQUENCE</scope>
    <source>
        <strain evidence="1">AT787</strain>
    </source>
</reference>
<evidence type="ECO:0000313" key="2">
    <source>
        <dbReference type="Proteomes" id="UP001063166"/>
    </source>
</evidence>
<evidence type="ECO:0000313" key="1">
    <source>
        <dbReference type="EMBL" id="GLB39448.1"/>
    </source>
</evidence>
<gene>
    <name evidence="1" type="ORF">LshimejAT787_0606100</name>
</gene>
<keyword evidence="2" id="KW-1185">Reference proteome</keyword>
<sequence length="157" mass="17717">MGMIIGLLIPIGNMYKMASRHTSEPLTDVLDPRQQTIAFSICSDIAKRAGVRWVPVDYPKGSKRACIVMPLYERDDGAPLRMEQWAASRGFGWVNWALHSHFPHPFMLAYRAYPYDRWFALGPPSQPPASTPSALTFAPNIKFLGLLPAPNSLKRYR</sequence>
<name>A0A9P3PP31_LYOSH</name>
<accession>A0A9P3PP31</accession>